<gene>
    <name evidence="2" type="ORF">CVO96_05050</name>
</gene>
<name>A0A2K3UWC7_9DEIO</name>
<comment type="caution">
    <text evidence="2">The sequence shown here is derived from an EMBL/GenBank/DDBJ whole genome shotgun (WGS) entry which is preliminary data.</text>
</comment>
<dbReference type="OrthoDB" id="70179at2"/>
<organism evidence="2 3">
    <name type="scientific">Deinococcus koreensis</name>
    <dbReference type="NCBI Taxonomy" id="2054903"/>
    <lineage>
        <taxon>Bacteria</taxon>
        <taxon>Thermotogati</taxon>
        <taxon>Deinococcota</taxon>
        <taxon>Deinococci</taxon>
        <taxon>Deinococcales</taxon>
        <taxon>Deinococcaceae</taxon>
        <taxon>Deinococcus</taxon>
    </lineage>
</organism>
<protein>
    <submittedName>
        <fullName evidence="2">Uncharacterized protein</fullName>
    </submittedName>
</protein>
<evidence type="ECO:0000313" key="3">
    <source>
        <dbReference type="Proteomes" id="UP000236379"/>
    </source>
</evidence>
<dbReference type="RefSeq" id="WP_103311040.1">
    <property type="nucleotide sequence ID" value="NZ_PPPD01000001.1"/>
</dbReference>
<dbReference type="EMBL" id="PPPD01000001">
    <property type="protein sequence ID" value="PNY80821.1"/>
    <property type="molecule type" value="Genomic_DNA"/>
</dbReference>
<evidence type="ECO:0000256" key="1">
    <source>
        <dbReference type="SAM" id="Coils"/>
    </source>
</evidence>
<dbReference type="AlphaFoldDB" id="A0A2K3UWC7"/>
<reference evidence="2 3" key="1">
    <citation type="submission" date="2018-01" db="EMBL/GenBank/DDBJ databases">
        <title>Deinococcus koreensis sp. nov., a radiation-resistant bacterium isolated from river water.</title>
        <authorList>
            <person name="Choi A."/>
        </authorList>
    </citation>
    <scope>NUCLEOTIDE SEQUENCE [LARGE SCALE GENOMIC DNA]</scope>
    <source>
        <strain evidence="2 3">SJW1-2</strain>
    </source>
</reference>
<feature type="coiled-coil region" evidence="1">
    <location>
        <begin position="10"/>
        <end position="40"/>
    </location>
</feature>
<proteinExistence type="predicted"/>
<accession>A0A2K3UWC7</accession>
<keyword evidence="1" id="KW-0175">Coiled coil</keyword>
<evidence type="ECO:0000313" key="2">
    <source>
        <dbReference type="EMBL" id="PNY80821.1"/>
    </source>
</evidence>
<sequence length="166" mass="17864">MLSQDERRRIEAEELAAVQARQAEEQLAQQRLAAHAYRQEVRAALRPRPFWWPVRWALPFVPVAALAVVLAGRAAPPPAALDDATGGITSAELVSRCREAVSAALPWPEADLSFPTLREAAGGISANADGKRWDAQVGRPDGTQTDFTCTFTAADGSAHVDILEAP</sequence>
<dbReference type="Proteomes" id="UP000236379">
    <property type="component" value="Unassembled WGS sequence"/>
</dbReference>
<keyword evidence="3" id="KW-1185">Reference proteome</keyword>